<evidence type="ECO:0000313" key="9">
    <source>
        <dbReference type="Proteomes" id="UP000249169"/>
    </source>
</evidence>
<keyword evidence="1" id="KW-0001">2Fe-2S</keyword>
<evidence type="ECO:0000256" key="3">
    <source>
        <dbReference type="ARBA" id="ARBA00023004"/>
    </source>
</evidence>
<reference evidence="8 9" key="1">
    <citation type="submission" date="2018-05" db="EMBL/GenBank/DDBJ databases">
        <title>Lujinxingia marina gen. nov. sp. nov., a new facultative anaerobic member of the class Deltaproteobacteria, and proposal of Lujinxingaceae fam. nov.</title>
        <authorList>
            <person name="Li C.-M."/>
        </authorList>
    </citation>
    <scope>NUCLEOTIDE SEQUENCE [LARGE SCALE GENOMIC DNA]</scope>
    <source>
        <strain evidence="8 9">B210</strain>
    </source>
</reference>
<gene>
    <name evidence="8" type="primary">grxD</name>
    <name evidence="8" type="ORF">DL240_08415</name>
</gene>
<keyword evidence="9" id="KW-1185">Reference proteome</keyword>
<evidence type="ECO:0000256" key="6">
    <source>
        <dbReference type="SAM" id="MobiDB-lite"/>
    </source>
</evidence>
<dbReference type="InterPro" id="IPR004480">
    <property type="entry name" value="Monothiol_GRX-rel"/>
</dbReference>
<comment type="caution">
    <text evidence="8">The sequence shown here is derived from an EMBL/GenBank/DDBJ whole genome shotgun (WGS) entry which is preliminary data.</text>
</comment>
<dbReference type="Proteomes" id="UP000249169">
    <property type="component" value="Unassembled WGS sequence"/>
</dbReference>
<dbReference type="CDD" id="cd03028">
    <property type="entry name" value="GRX_PICOT_like"/>
    <property type="match status" value="1"/>
</dbReference>
<feature type="domain" description="Glutaredoxin" evidence="7">
    <location>
        <begin position="46"/>
        <end position="110"/>
    </location>
</feature>
<dbReference type="Pfam" id="PF00462">
    <property type="entry name" value="Glutaredoxin"/>
    <property type="match status" value="1"/>
</dbReference>
<dbReference type="Gene3D" id="3.40.30.10">
    <property type="entry name" value="Glutaredoxin"/>
    <property type="match status" value="1"/>
</dbReference>
<keyword evidence="3" id="KW-0408">Iron</keyword>
<dbReference type="GO" id="GO:0046872">
    <property type="term" value="F:metal ion binding"/>
    <property type="evidence" value="ECO:0007669"/>
    <property type="project" value="UniProtKB-KW"/>
</dbReference>
<feature type="compositionally biased region" description="Basic and acidic residues" evidence="6">
    <location>
        <begin position="17"/>
        <end position="30"/>
    </location>
</feature>
<dbReference type="OrthoDB" id="9804115at2"/>
<dbReference type="GO" id="GO:0051537">
    <property type="term" value="F:2 iron, 2 sulfur cluster binding"/>
    <property type="evidence" value="ECO:0007669"/>
    <property type="project" value="UniProtKB-KW"/>
</dbReference>
<keyword evidence="4" id="KW-0411">Iron-sulfur</keyword>
<feature type="region of interest" description="Disordered" evidence="6">
    <location>
        <begin position="1"/>
        <end position="31"/>
    </location>
</feature>
<evidence type="ECO:0000256" key="5">
    <source>
        <dbReference type="ARBA" id="ARBA00023284"/>
    </source>
</evidence>
<dbReference type="EMBL" id="QHKO01000003">
    <property type="protein sequence ID" value="RAL22906.1"/>
    <property type="molecule type" value="Genomic_DNA"/>
</dbReference>
<evidence type="ECO:0000256" key="2">
    <source>
        <dbReference type="ARBA" id="ARBA00022723"/>
    </source>
</evidence>
<evidence type="ECO:0000313" key="8">
    <source>
        <dbReference type="EMBL" id="RAL22906.1"/>
    </source>
</evidence>
<dbReference type="SUPFAM" id="SSF52833">
    <property type="entry name" value="Thioredoxin-like"/>
    <property type="match status" value="1"/>
</dbReference>
<sequence length="135" mass="14546">MSDEKKSISLPLANPEKSVEAARPRTREEGGDVLSEIAREVADHAVVLYMKGQPEQPMCGFSARAAAILASYNKPFYAVDILVDPAKRQGIKEFSSWPTIPQVYVGGEFVGGSDILMQLHENGELAALITAAVGE</sequence>
<name>A0A328C6M4_9DELT</name>
<dbReference type="InterPro" id="IPR036249">
    <property type="entry name" value="Thioredoxin-like_sf"/>
</dbReference>
<evidence type="ECO:0000256" key="1">
    <source>
        <dbReference type="ARBA" id="ARBA00022714"/>
    </source>
</evidence>
<dbReference type="InterPro" id="IPR002109">
    <property type="entry name" value="Glutaredoxin"/>
</dbReference>
<keyword evidence="2" id="KW-0479">Metal-binding</keyword>
<keyword evidence="5" id="KW-0676">Redox-active center</keyword>
<dbReference type="PANTHER" id="PTHR10293">
    <property type="entry name" value="GLUTAREDOXIN FAMILY MEMBER"/>
    <property type="match status" value="1"/>
</dbReference>
<dbReference type="NCBIfam" id="TIGR00365">
    <property type="entry name" value="Grx4 family monothiol glutaredoxin"/>
    <property type="match status" value="1"/>
</dbReference>
<dbReference type="PROSITE" id="PS51354">
    <property type="entry name" value="GLUTAREDOXIN_2"/>
    <property type="match status" value="1"/>
</dbReference>
<proteinExistence type="predicted"/>
<organism evidence="8 9">
    <name type="scientific">Lujinxingia litoralis</name>
    <dbReference type="NCBI Taxonomy" id="2211119"/>
    <lineage>
        <taxon>Bacteria</taxon>
        <taxon>Deltaproteobacteria</taxon>
        <taxon>Bradymonadales</taxon>
        <taxon>Lujinxingiaceae</taxon>
        <taxon>Lujinxingia</taxon>
    </lineage>
</organism>
<evidence type="ECO:0000256" key="4">
    <source>
        <dbReference type="ARBA" id="ARBA00023014"/>
    </source>
</evidence>
<accession>A0A328C6M4</accession>
<dbReference type="PANTHER" id="PTHR10293:SF72">
    <property type="entry name" value="MONOTHIOL GLUTAREDOXIN-S14, CHLOROPLASTIC"/>
    <property type="match status" value="1"/>
</dbReference>
<protein>
    <submittedName>
        <fullName evidence="8">Grx4 family monothiol glutaredoxin</fullName>
    </submittedName>
</protein>
<dbReference type="RefSeq" id="WP_111729434.1">
    <property type="nucleotide sequence ID" value="NZ_QHKO01000003.1"/>
</dbReference>
<evidence type="ECO:0000259" key="7">
    <source>
        <dbReference type="Pfam" id="PF00462"/>
    </source>
</evidence>
<dbReference type="InterPro" id="IPR033658">
    <property type="entry name" value="GRX_PICOT-like"/>
</dbReference>
<dbReference type="AlphaFoldDB" id="A0A328C6M4"/>